<proteinExistence type="predicted"/>
<name>A0ABS6Z3C1_9ACTN</name>
<organism evidence="2 3">
    <name type="scientific">Streptomyces bambusae</name>
    <dbReference type="NCBI Taxonomy" id="1550616"/>
    <lineage>
        <taxon>Bacteria</taxon>
        <taxon>Bacillati</taxon>
        <taxon>Actinomycetota</taxon>
        <taxon>Actinomycetes</taxon>
        <taxon>Kitasatosporales</taxon>
        <taxon>Streptomycetaceae</taxon>
        <taxon>Streptomyces</taxon>
    </lineage>
</organism>
<dbReference type="Pfam" id="PF07883">
    <property type="entry name" value="Cupin_2"/>
    <property type="match status" value="1"/>
</dbReference>
<dbReference type="PANTHER" id="PTHR36440">
    <property type="entry name" value="PUTATIVE (AFU_ORTHOLOGUE AFUA_8G07350)-RELATED"/>
    <property type="match status" value="1"/>
</dbReference>
<accession>A0ABS6Z3C1</accession>
<dbReference type="Gene3D" id="2.60.120.10">
    <property type="entry name" value="Jelly Rolls"/>
    <property type="match status" value="1"/>
</dbReference>
<dbReference type="InterPro" id="IPR011051">
    <property type="entry name" value="RmlC_Cupin_sf"/>
</dbReference>
<evidence type="ECO:0000313" key="2">
    <source>
        <dbReference type="EMBL" id="MBW5482250.1"/>
    </source>
</evidence>
<dbReference type="SUPFAM" id="SSF51182">
    <property type="entry name" value="RmlC-like cupins"/>
    <property type="match status" value="1"/>
</dbReference>
<feature type="domain" description="Cupin type-2" evidence="1">
    <location>
        <begin position="45"/>
        <end position="117"/>
    </location>
</feature>
<evidence type="ECO:0000313" key="3">
    <source>
        <dbReference type="Proteomes" id="UP000812013"/>
    </source>
</evidence>
<sequence>MNPLHPLNPFVVRPEEAEHIELPDGAGIRLLADAADTAGAVGVNLLKLAAGADGAGPHHHTRSTEVFYVVAGAARFLLSGADGDRAETVGAGGLVVVPPGIVHAFGAVPRQGAELLVLLTPGVDRFGYFRALGRVRRGEEPFDVLLDEQHRYDVHFAAGTAAGTTAGTTADDRTATAPAR</sequence>
<evidence type="ECO:0000259" key="1">
    <source>
        <dbReference type="Pfam" id="PF07883"/>
    </source>
</evidence>
<dbReference type="EMBL" id="WTFF01000050">
    <property type="protein sequence ID" value="MBW5482250.1"/>
    <property type="molecule type" value="Genomic_DNA"/>
</dbReference>
<dbReference type="Proteomes" id="UP000812013">
    <property type="component" value="Unassembled WGS sequence"/>
</dbReference>
<gene>
    <name evidence="2" type="ORF">GPJ59_10235</name>
</gene>
<comment type="caution">
    <text evidence="2">The sequence shown here is derived from an EMBL/GenBank/DDBJ whole genome shotgun (WGS) entry which is preliminary data.</text>
</comment>
<dbReference type="InterPro" id="IPR013096">
    <property type="entry name" value="Cupin_2"/>
</dbReference>
<protein>
    <submittedName>
        <fullName evidence="2">Cupin domain-containing protein</fullName>
    </submittedName>
</protein>
<dbReference type="InterPro" id="IPR014710">
    <property type="entry name" value="RmlC-like_jellyroll"/>
</dbReference>
<reference evidence="2 3" key="1">
    <citation type="submission" date="2019-12" db="EMBL/GenBank/DDBJ databases">
        <title>Genome sequence of Streptomyces bambusae.</title>
        <authorList>
            <person name="Bansal K."/>
            <person name="Choksket S."/>
            <person name="Korpole S."/>
            <person name="Patil P.B."/>
        </authorList>
    </citation>
    <scope>NUCLEOTIDE SEQUENCE [LARGE SCALE GENOMIC DNA]</scope>
    <source>
        <strain evidence="2 3">SK60</strain>
    </source>
</reference>
<keyword evidence="3" id="KW-1185">Reference proteome</keyword>
<dbReference type="InterPro" id="IPR053146">
    <property type="entry name" value="QDO-like"/>
</dbReference>
<dbReference type="PANTHER" id="PTHR36440:SF1">
    <property type="entry name" value="PUTATIVE (AFU_ORTHOLOGUE AFUA_8G07350)-RELATED"/>
    <property type="match status" value="1"/>
</dbReference>
<dbReference type="RefSeq" id="WP_308120223.1">
    <property type="nucleotide sequence ID" value="NZ_WTFF01000050.1"/>
</dbReference>